<comment type="caution">
    <text evidence="1">The sequence shown here is derived from an EMBL/GenBank/DDBJ whole genome shotgun (WGS) entry which is preliminary data.</text>
</comment>
<keyword evidence="2" id="KW-1185">Reference proteome</keyword>
<dbReference type="Proteomes" id="UP000311919">
    <property type="component" value="Unassembled WGS sequence"/>
</dbReference>
<sequence length="132" mass="15149">MLLKTLFIKEINIGLHKVWQKYACEKVNDYTFSSDNRMSPRTIFTLWSDSAILPTNVHNEGDEFRSPDVLKLCNSPNYVVSNAYDKILACLAPSLQCFTSRGERENTLQYCNSPGIQLTSIFNRNGLMIAWY</sequence>
<dbReference type="EMBL" id="SKCS01000072">
    <property type="protein sequence ID" value="TNN18526.1"/>
    <property type="molecule type" value="Genomic_DNA"/>
</dbReference>
<keyword evidence="1" id="KW-0560">Oxidoreductase</keyword>
<accession>A0A4Z2DPU2</accession>
<dbReference type="AlphaFoldDB" id="A0A4Z2DPU2"/>
<protein>
    <submittedName>
        <fullName evidence="1">Alpha-ketoglutarate-dependent dioxygenase alkB 4</fullName>
    </submittedName>
</protein>
<dbReference type="GO" id="GO:0051213">
    <property type="term" value="F:dioxygenase activity"/>
    <property type="evidence" value="ECO:0007669"/>
    <property type="project" value="UniProtKB-KW"/>
</dbReference>
<reference evidence="1 2" key="1">
    <citation type="submission" date="2019-03" db="EMBL/GenBank/DDBJ databases">
        <title>An improved genome assembly of the fluke Schistosoma japonicum.</title>
        <authorList>
            <person name="Hu W."/>
            <person name="Luo F."/>
            <person name="Yin M."/>
            <person name="Mo X."/>
            <person name="Sun C."/>
            <person name="Wu Q."/>
            <person name="Zhu B."/>
            <person name="Xiang M."/>
            <person name="Wang J."/>
            <person name="Wang Y."/>
            <person name="Zhang T."/>
            <person name="Xu B."/>
            <person name="Zheng H."/>
            <person name="Feng Z."/>
        </authorList>
    </citation>
    <scope>NUCLEOTIDE SEQUENCE [LARGE SCALE GENOMIC DNA]</scope>
    <source>
        <strain evidence="1">HuSjv2</strain>
        <tissue evidence="1">Worms</tissue>
    </source>
</reference>
<feature type="non-terminal residue" evidence="1">
    <location>
        <position position="132"/>
    </location>
</feature>
<name>A0A4Z2DPU2_SCHJA</name>
<gene>
    <name evidence="1" type="ORF">EWB00_010129</name>
</gene>
<keyword evidence="1" id="KW-0223">Dioxygenase</keyword>
<evidence type="ECO:0000313" key="2">
    <source>
        <dbReference type="Proteomes" id="UP000311919"/>
    </source>
</evidence>
<proteinExistence type="predicted"/>
<evidence type="ECO:0000313" key="1">
    <source>
        <dbReference type="EMBL" id="TNN18526.1"/>
    </source>
</evidence>
<organism evidence="1 2">
    <name type="scientific">Schistosoma japonicum</name>
    <name type="common">Blood fluke</name>
    <dbReference type="NCBI Taxonomy" id="6182"/>
    <lineage>
        <taxon>Eukaryota</taxon>
        <taxon>Metazoa</taxon>
        <taxon>Spiralia</taxon>
        <taxon>Lophotrochozoa</taxon>
        <taxon>Platyhelminthes</taxon>
        <taxon>Trematoda</taxon>
        <taxon>Digenea</taxon>
        <taxon>Strigeidida</taxon>
        <taxon>Schistosomatoidea</taxon>
        <taxon>Schistosomatidae</taxon>
        <taxon>Schistosoma</taxon>
    </lineage>
</organism>